<dbReference type="HAMAP" id="MF_00528">
    <property type="entry name" value="Maf"/>
    <property type="match status" value="1"/>
</dbReference>
<organism evidence="5 6">
    <name type="scientific">Halomonas halmophila</name>
    <dbReference type="NCBI Taxonomy" id="252"/>
    <lineage>
        <taxon>Bacteria</taxon>
        <taxon>Pseudomonadati</taxon>
        <taxon>Pseudomonadota</taxon>
        <taxon>Gammaproteobacteria</taxon>
        <taxon>Oceanospirillales</taxon>
        <taxon>Halomonadaceae</taxon>
        <taxon>Halomonas</taxon>
    </lineage>
</organism>
<dbReference type="EMBL" id="BJOC01000016">
    <property type="protein sequence ID" value="GED22146.1"/>
    <property type="molecule type" value="Genomic_DNA"/>
</dbReference>
<evidence type="ECO:0000256" key="4">
    <source>
        <dbReference type="HAMAP-Rule" id="MF_00528"/>
    </source>
</evidence>
<comment type="function">
    <text evidence="4">Nucleoside triphosphate pyrophosphatase that hydrolyzes dTTP and UTP. May have a dual role in cell division arrest and in preventing the incorporation of modified nucleotides into cellular nucleic acids.</text>
</comment>
<dbReference type="GO" id="GO:0036221">
    <property type="term" value="F:UTP diphosphatase activity"/>
    <property type="evidence" value="ECO:0007669"/>
    <property type="project" value="RHEA"/>
</dbReference>
<feature type="site" description="Important for substrate specificity" evidence="4">
    <location>
        <position position="74"/>
    </location>
</feature>
<accession>A0A4Y4EYE0</accession>
<reference evidence="5 6" key="1">
    <citation type="submission" date="2019-06" db="EMBL/GenBank/DDBJ databases">
        <title>Whole genome shotgun sequence of Halomonas halmophila NBRC 15537.</title>
        <authorList>
            <person name="Hosoyama A."/>
            <person name="Uohara A."/>
            <person name="Ohji S."/>
            <person name="Ichikawa N."/>
        </authorList>
    </citation>
    <scope>NUCLEOTIDE SEQUENCE [LARGE SCALE GENOMIC DNA]</scope>
    <source>
        <strain evidence="5 6">NBRC 15537</strain>
    </source>
</reference>
<keyword evidence="3 4" id="KW-0546">Nucleotide metabolism</keyword>
<dbReference type="Proteomes" id="UP000319812">
    <property type="component" value="Unassembled WGS sequence"/>
</dbReference>
<comment type="subcellular location">
    <subcellularLocation>
        <location evidence="4">Cytoplasm</location>
    </subcellularLocation>
</comment>
<keyword evidence="4" id="KW-0963">Cytoplasm</keyword>
<comment type="caution">
    <text evidence="5">The sequence shown here is derived from an EMBL/GenBank/DDBJ whole genome shotgun (WGS) entry which is preliminary data.</text>
</comment>
<evidence type="ECO:0000313" key="6">
    <source>
        <dbReference type="Proteomes" id="UP000319812"/>
    </source>
</evidence>
<comment type="cofactor">
    <cofactor evidence="1 4">
        <name>a divalent metal cation</name>
        <dbReference type="ChEBI" id="CHEBI:60240"/>
    </cofactor>
</comment>
<dbReference type="GO" id="GO:0005737">
    <property type="term" value="C:cytoplasm"/>
    <property type="evidence" value="ECO:0007669"/>
    <property type="project" value="UniProtKB-SubCell"/>
</dbReference>
<dbReference type="GO" id="GO:0036218">
    <property type="term" value="F:dTTP diphosphatase activity"/>
    <property type="evidence" value="ECO:0007669"/>
    <property type="project" value="RHEA"/>
</dbReference>
<comment type="catalytic activity">
    <reaction evidence="4">
        <text>dTTP + H2O = dTMP + diphosphate + H(+)</text>
        <dbReference type="Rhea" id="RHEA:28534"/>
        <dbReference type="ChEBI" id="CHEBI:15377"/>
        <dbReference type="ChEBI" id="CHEBI:15378"/>
        <dbReference type="ChEBI" id="CHEBI:33019"/>
        <dbReference type="ChEBI" id="CHEBI:37568"/>
        <dbReference type="ChEBI" id="CHEBI:63528"/>
        <dbReference type="EC" id="3.6.1.9"/>
    </reaction>
</comment>
<dbReference type="Pfam" id="PF02545">
    <property type="entry name" value="Maf"/>
    <property type="match status" value="1"/>
</dbReference>
<dbReference type="EC" id="3.6.1.9" evidence="4"/>
<dbReference type="NCBIfam" id="TIGR00172">
    <property type="entry name" value="maf"/>
    <property type="match status" value="1"/>
</dbReference>
<dbReference type="SUPFAM" id="SSF52972">
    <property type="entry name" value="ITPase-like"/>
    <property type="match status" value="1"/>
</dbReference>
<comment type="similarity">
    <text evidence="4">Belongs to the Maf family. YhdE subfamily.</text>
</comment>
<dbReference type="CDD" id="cd00555">
    <property type="entry name" value="Maf"/>
    <property type="match status" value="1"/>
</dbReference>
<sequence length="198" mass="20976">MTLDPRPYLRLASASPRRRELLASIGVSVEVSPVDLDETPLPGEAPRDHVLRLARDKALAGHAAGGPVTLGADTVVVVEGRVLGKPRDAGHARSMLQDLAGRSHEVMTGVAVQGPAGLLTRCVVSRVTLRDIPAAEMADYWRTGEPHDKAGGYAIQGLGSVFVTHLEGSYSAVVGLPLCETAEILRRQGVPLWNLPVS</sequence>
<feature type="site" description="Important for substrate specificity" evidence="4">
    <location>
        <position position="17"/>
    </location>
</feature>
<dbReference type="GO" id="GO:0009117">
    <property type="term" value="P:nucleotide metabolic process"/>
    <property type="evidence" value="ECO:0007669"/>
    <property type="project" value="UniProtKB-KW"/>
</dbReference>
<feature type="site" description="Important for substrate specificity" evidence="4">
    <location>
        <position position="156"/>
    </location>
</feature>
<dbReference type="PANTHER" id="PTHR43213">
    <property type="entry name" value="BIFUNCTIONAL DTTP/UTP PYROPHOSPHATASE/METHYLTRANSFERASE PROTEIN-RELATED"/>
    <property type="match status" value="1"/>
</dbReference>
<protein>
    <recommendedName>
        <fullName evidence="4">dTTP/UTP pyrophosphatase</fullName>
        <shortName evidence="4">dTTPase/UTPase</shortName>
        <ecNumber evidence="4">3.6.1.9</ecNumber>
    </recommendedName>
    <alternativeName>
        <fullName evidence="4">Nucleoside triphosphate pyrophosphatase</fullName>
    </alternativeName>
    <alternativeName>
        <fullName evidence="4">Nucleotide pyrophosphatase</fullName>
        <shortName evidence="4">Nucleotide PPase</shortName>
    </alternativeName>
</protein>
<keyword evidence="6" id="KW-1185">Reference proteome</keyword>
<dbReference type="PIRSF" id="PIRSF006305">
    <property type="entry name" value="Maf"/>
    <property type="match status" value="1"/>
</dbReference>
<evidence type="ECO:0000313" key="5">
    <source>
        <dbReference type="EMBL" id="GED22146.1"/>
    </source>
</evidence>
<evidence type="ECO:0000256" key="3">
    <source>
        <dbReference type="ARBA" id="ARBA00023080"/>
    </source>
</evidence>
<name>A0A4Y4EYE0_9GAMM</name>
<evidence type="ECO:0000256" key="2">
    <source>
        <dbReference type="ARBA" id="ARBA00022801"/>
    </source>
</evidence>
<comment type="catalytic activity">
    <reaction evidence="4">
        <text>UTP + H2O = UMP + diphosphate + H(+)</text>
        <dbReference type="Rhea" id="RHEA:29395"/>
        <dbReference type="ChEBI" id="CHEBI:15377"/>
        <dbReference type="ChEBI" id="CHEBI:15378"/>
        <dbReference type="ChEBI" id="CHEBI:33019"/>
        <dbReference type="ChEBI" id="CHEBI:46398"/>
        <dbReference type="ChEBI" id="CHEBI:57865"/>
        <dbReference type="EC" id="3.6.1.9"/>
    </reaction>
</comment>
<dbReference type="RefSeq" id="WP_141318619.1">
    <property type="nucleotide sequence ID" value="NZ_BJOC01000016.1"/>
</dbReference>
<dbReference type="PANTHER" id="PTHR43213:SF5">
    <property type="entry name" value="BIFUNCTIONAL DTTP_UTP PYROPHOSPHATASE_METHYLTRANSFERASE PROTEIN-RELATED"/>
    <property type="match status" value="1"/>
</dbReference>
<dbReference type="AlphaFoldDB" id="A0A4Y4EYE0"/>
<proteinExistence type="inferred from homology"/>
<evidence type="ECO:0000256" key="1">
    <source>
        <dbReference type="ARBA" id="ARBA00001968"/>
    </source>
</evidence>
<comment type="caution">
    <text evidence="4">Lacks conserved residue(s) required for the propagation of feature annotation.</text>
</comment>
<feature type="active site" description="Proton acceptor" evidence="4">
    <location>
        <position position="73"/>
    </location>
</feature>
<dbReference type="InterPro" id="IPR029001">
    <property type="entry name" value="ITPase-like_fam"/>
</dbReference>
<keyword evidence="2 4" id="KW-0378">Hydrolase</keyword>
<dbReference type="OrthoDB" id="9807767at2"/>
<dbReference type="Gene3D" id="3.90.950.10">
    <property type="match status" value="1"/>
</dbReference>
<dbReference type="InterPro" id="IPR003697">
    <property type="entry name" value="Maf-like"/>
</dbReference>
<gene>
    <name evidence="5" type="ORF">HHA01_11230</name>
</gene>